<evidence type="ECO:0000313" key="2">
    <source>
        <dbReference type="EMBL" id="MBA2883183.1"/>
    </source>
</evidence>
<evidence type="ECO:0000259" key="1">
    <source>
        <dbReference type="Pfam" id="PF08463"/>
    </source>
</evidence>
<protein>
    <recommendedName>
        <fullName evidence="1">EcoEI R protein C-terminal domain-containing protein</fullName>
    </recommendedName>
</protein>
<accession>A0A7W0CCE2</accession>
<dbReference type="Proteomes" id="UP000525298">
    <property type="component" value="Unassembled WGS sequence"/>
</dbReference>
<dbReference type="GO" id="GO:0006304">
    <property type="term" value="P:DNA modification"/>
    <property type="evidence" value="ECO:0007669"/>
    <property type="project" value="InterPro"/>
</dbReference>
<dbReference type="EMBL" id="JACDUS010000019">
    <property type="protein sequence ID" value="MBA2883183.1"/>
    <property type="molecule type" value="Genomic_DNA"/>
</dbReference>
<dbReference type="GO" id="GO:0003824">
    <property type="term" value="F:catalytic activity"/>
    <property type="evidence" value="ECO:0007669"/>
    <property type="project" value="InterPro"/>
</dbReference>
<evidence type="ECO:0000313" key="3">
    <source>
        <dbReference type="Proteomes" id="UP000525298"/>
    </source>
</evidence>
<dbReference type="Pfam" id="PF08463">
    <property type="entry name" value="EcoEI_R_C"/>
    <property type="match status" value="1"/>
</dbReference>
<gene>
    <name evidence="2" type="ORF">HNR65_003545</name>
</gene>
<dbReference type="AlphaFoldDB" id="A0A7W0CCE2"/>
<dbReference type="RefSeq" id="WP_232364830.1">
    <property type="nucleotide sequence ID" value="NZ_JACDUS010000019.1"/>
</dbReference>
<keyword evidence="3" id="KW-1185">Reference proteome</keyword>
<feature type="domain" description="EcoEI R protein C-terminal" evidence="1">
    <location>
        <begin position="1"/>
        <end position="86"/>
    </location>
</feature>
<organism evidence="2 3">
    <name type="scientific">Desulfosalsimonas propionicica</name>
    <dbReference type="NCBI Taxonomy" id="332175"/>
    <lineage>
        <taxon>Bacteria</taxon>
        <taxon>Pseudomonadati</taxon>
        <taxon>Thermodesulfobacteriota</taxon>
        <taxon>Desulfobacteria</taxon>
        <taxon>Desulfobacterales</taxon>
        <taxon>Desulfosalsimonadaceae</taxon>
        <taxon>Desulfosalsimonas</taxon>
    </lineage>
</organism>
<comment type="caution">
    <text evidence="2">The sequence shown here is derived from an EMBL/GenBank/DDBJ whole genome shotgun (WGS) entry which is preliminary data.</text>
</comment>
<proteinExistence type="predicted"/>
<sequence length="92" mass="10576">MLEGLAEKGYGTEQLREIGKLIEAENSDFYDILAYIAFARPPVTRAERVETCRTEIFNGYDYPQQEFLNFALDHYVARGVEELDTAKLPQLI</sequence>
<reference evidence="2 3" key="1">
    <citation type="submission" date="2020-07" db="EMBL/GenBank/DDBJ databases">
        <title>Genomic Encyclopedia of Type Strains, Phase IV (KMG-IV): sequencing the most valuable type-strain genomes for metagenomic binning, comparative biology and taxonomic classification.</title>
        <authorList>
            <person name="Goeker M."/>
        </authorList>
    </citation>
    <scope>NUCLEOTIDE SEQUENCE [LARGE SCALE GENOMIC DNA]</scope>
    <source>
        <strain evidence="2 3">DSM 17721</strain>
    </source>
</reference>
<dbReference type="GO" id="GO:0003677">
    <property type="term" value="F:DNA binding"/>
    <property type="evidence" value="ECO:0007669"/>
    <property type="project" value="InterPro"/>
</dbReference>
<name>A0A7W0CCE2_9BACT</name>
<dbReference type="InterPro" id="IPR013670">
    <property type="entry name" value="EcoEI_R_C_dom"/>
</dbReference>